<evidence type="ECO:0000256" key="1">
    <source>
        <dbReference type="SAM" id="MobiDB-lite"/>
    </source>
</evidence>
<feature type="compositionally biased region" description="Polar residues" evidence="1">
    <location>
        <begin position="261"/>
        <end position="279"/>
    </location>
</feature>
<protein>
    <submittedName>
        <fullName evidence="2">Uncharacterized protein</fullName>
    </submittedName>
</protein>
<dbReference type="Proteomes" id="UP000001357">
    <property type="component" value="Unassembled WGS sequence"/>
</dbReference>
<evidence type="ECO:0000313" key="3">
    <source>
        <dbReference type="Proteomes" id="UP000001357"/>
    </source>
</evidence>
<name>A9UUR4_MONBE</name>
<dbReference type="OMA" id="NTFHAPR"/>
<dbReference type="GeneID" id="5889573"/>
<feature type="compositionally biased region" description="Low complexity" evidence="1">
    <location>
        <begin position="316"/>
        <end position="327"/>
    </location>
</feature>
<dbReference type="EMBL" id="CH991546">
    <property type="protein sequence ID" value="EDQ90767.1"/>
    <property type="molecule type" value="Genomic_DNA"/>
</dbReference>
<reference evidence="2 3" key="1">
    <citation type="journal article" date="2008" name="Nature">
        <title>The genome of the choanoflagellate Monosiga brevicollis and the origin of metazoans.</title>
        <authorList>
            <consortium name="JGI Sequencing"/>
            <person name="King N."/>
            <person name="Westbrook M.J."/>
            <person name="Young S.L."/>
            <person name="Kuo A."/>
            <person name="Abedin M."/>
            <person name="Chapman J."/>
            <person name="Fairclough S."/>
            <person name="Hellsten U."/>
            <person name="Isogai Y."/>
            <person name="Letunic I."/>
            <person name="Marr M."/>
            <person name="Pincus D."/>
            <person name="Putnam N."/>
            <person name="Rokas A."/>
            <person name="Wright K.J."/>
            <person name="Zuzow R."/>
            <person name="Dirks W."/>
            <person name="Good M."/>
            <person name="Goodstein D."/>
            <person name="Lemons D."/>
            <person name="Li W."/>
            <person name="Lyons J.B."/>
            <person name="Morris A."/>
            <person name="Nichols S."/>
            <person name="Richter D.J."/>
            <person name="Salamov A."/>
            <person name="Bork P."/>
            <person name="Lim W.A."/>
            <person name="Manning G."/>
            <person name="Miller W.T."/>
            <person name="McGinnis W."/>
            <person name="Shapiro H."/>
            <person name="Tjian R."/>
            <person name="Grigoriev I.V."/>
            <person name="Rokhsar D."/>
        </authorList>
    </citation>
    <scope>NUCLEOTIDE SEQUENCE [LARGE SCALE GENOMIC DNA]</scope>
    <source>
        <strain evidence="3">MX1 / ATCC 50154</strain>
    </source>
</reference>
<dbReference type="InParanoid" id="A9UUR4"/>
<accession>A9UUR4</accession>
<feature type="compositionally biased region" description="Basic and acidic residues" evidence="1">
    <location>
        <begin position="130"/>
        <end position="142"/>
    </location>
</feature>
<evidence type="ECO:0000313" key="2">
    <source>
        <dbReference type="EMBL" id="EDQ90767.1"/>
    </source>
</evidence>
<proteinExistence type="predicted"/>
<dbReference type="RefSeq" id="XP_001744064.1">
    <property type="nucleotide sequence ID" value="XM_001744012.1"/>
</dbReference>
<feature type="region of interest" description="Disordered" evidence="1">
    <location>
        <begin position="206"/>
        <end position="327"/>
    </location>
</feature>
<keyword evidence="3" id="KW-1185">Reference proteome</keyword>
<gene>
    <name evidence="2" type="ORF">MONBRDRAFT_31618</name>
</gene>
<dbReference type="KEGG" id="mbr:MONBRDRAFT_31618"/>
<feature type="compositionally biased region" description="Basic and acidic residues" evidence="1">
    <location>
        <begin position="150"/>
        <end position="160"/>
    </location>
</feature>
<sequence>MDERPDFNLDCERFSVEQERRQLLRHKRRDVPVYQVSREERLRMRDPTIAEMEDMRAQRELERQAQLAHNPASSPEAANARAHAAGSKRRPLVRRPGDVGTGQAIEEKVLDFQARVTSRIDARNTFHAPRREVKIKSHRLPDYKTVSSRIDSKSSHEKPQPRVQVQYAVVKKRSDVILDQKQPDPKELYRQRRELQLRMTQNALQQLRNPGSRADTHKGSKPGTALAATSSSTAAPSRQTPPRKGATPPHDNRDAGADSVHASTPSTHPSRPTHANSTRHQPDDDGAIPEQIEIPSVLDLPPVDQAFSDDADDDNNSNASSPLPSSP</sequence>
<feature type="region of interest" description="Disordered" evidence="1">
    <location>
        <begin position="130"/>
        <end position="164"/>
    </location>
</feature>
<dbReference type="AlphaFoldDB" id="A9UUR4"/>
<feature type="region of interest" description="Disordered" evidence="1">
    <location>
        <begin position="63"/>
        <end position="100"/>
    </location>
</feature>
<organism evidence="2 3">
    <name type="scientific">Monosiga brevicollis</name>
    <name type="common">Choanoflagellate</name>
    <dbReference type="NCBI Taxonomy" id="81824"/>
    <lineage>
        <taxon>Eukaryota</taxon>
        <taxon>Choanoflagellata</taxon>
        <taxon>Craspedida</taxon>
        <taxon>Salpingoecidae</taxon>
        <taxon>Monosiga</taxon>
    </lineage>
</organism>
<feature type="compositionally biased region" description="Low complexity" evidence="1">
    <location>
        <begin position="222"/>
        <end position="242"/>
    </location>
</feature>